<evidence type="ECO:0000256" key="7">
    <source>
        <dbReference type="ARBA" id="ARBA00023237"/>
    </source>
</evidence>
<evidence type="ECO:0000256" key="3">
    <source>
        <dbReference type="ARBA" id="ARBA00022448"/>
    </source>
</evidence>
<evidence type="ECO:0000313" key="8">
    <source>
        <dbReference type="EMBL" id="SQC41261.1"/>
    </source>
</evidence>
<dbReference type="PANTHER" id="PTHR30451:SF21">
    <property type="entry name" value="FIMBRIAL USHER DOMAIN-CONTAINING PROTEIN YDET-RELATED"/>
    <property type="match status" value="1"/>
</dbReference>
<keyword evidence="4" id="KW-0812">Transmembrane</keyword>
<dbReference type="GO" id="GO:0009297">
    <property type="term" value="P:pilus assembly"/>
    <property type="evidence" value="ECO:0007669"/>
    <property type="project" value="InterPro"/>
</dbReference>
<dbReference type="GO" id="GO:0015473">
    <property type="term" value="F:fimbrial usher porin activity"/>
    <property type="evidence" value="ECO:0007669"/>
    <property type="project" value="InterPro"/>
</dbReference>
<evidence type="ECO:0000256" key="5">
    <source>
        <dbReference type="ARBA" id="ARBA00022729"/>
    </source>
</evidence>
<sequence length="282" mass="30462">MLKSGVNVGAWRLRASNSLTANSDDKPQWTTSGAWLERDLTRWQSELTLGDTFTSGDVFDAVQFQGISLASSDAMLPDSQKGFAPTIRGIARTNAQVTVRQNGYVLYQTYVTPGAFVIDDLYPTASSGNLEVAVKESDGEIRRFTQPYASVTSMQREGSLKYNLVAGRYHSDDASQRPLMMQLSLMRGFAHNLTLFGGLQSAAQYHNLSLGAGQGLGRSRGALAAAVKRPRTGTSRIRSMAGPGSSSTAKVFDSSRHAVHLHRLALFASALCHAERGVFQPG</sequence>
<evidence type="ECO:0000313" key="9">
    <source>
        <dbReference type="Proteomes" id="UP000251088"/>
    </source>
</evidence>
<name>A0A2X3EY92_KLEPN</name>
<reference evidence="8 9" key="1">
    <citation type="submission" date="2018-06" db="EMBL/GenBank/DDBJ databases">
        <authorList>
            <consortium name="Pathogen Informatics"/>
            <person name="Doyle S."/>
        </authorList>
    </citation>
    <scope>NUCLEOTIDE SEQUENCE [LARGE SCALE GENOMIC DNA]</scope>
    <source>
        <strain evidence="8 9">NCTC9128</strain>
    </source>
</reference>
<accession>A0A2X3EY92</accession>
<dbReference type="Proteomes" id="UP000251088">
    <property type="component" value="Unassembled WGS sequence"/>
</dbReference>
<evidence type="ECO:0000256" key="1">
    <source>
        <dbReference type="ARBA" id="ARBA00004571"/>
    </source>
</evidence>
<evidence type="ECO:0000256" key="4">
    <source>
        <dbReference type="ARBA" id="ARBA00022692"/>
    </source>
</evidence>
<dbReference type="GO" id="GO:0009279">
    <property type="term" value="C:cell outer membrane"/>
    <property type="evidence" value="ECO:0007669"/>
    <property type="project" value="UniProtKB-SubCell"/>
</dbReference>
<keyword evidence="7" id="KW-0998">Cell outer membrane</keyword>
<dbReference type="Gene3D" id="2.60.40.3110">
    <property type="match status" value="1"/>
</dbReference>
<evidence type="ECO:0000256" key="2">
    <source>
        <dbReference type="ARBA" id="ARBA00008064"/>
    </source>
</evidence>
<comment type="similarity">
    <text evidence="2">Belongs to the fimbrial export usher family.</text>
</comment>
<dbReference type="PANTHER" id="PTHR30451">
    <property type="entry name" value="OUTER MEMBRANE USHER PROTEIN"/>
    <property type="match status" value="1"/>
</dbReference>
<keyword evidence="5" id="KW-0732">Signal</keyword>
<keyword evidence="6" id="KW-0472">Membrane</keyword>
<evidence type="ECO:0000256" key="6">
    <source>
        <dbReference type="ARBA" id="ARBA00023136"/>
    </source>
</evidence>
<proteinExistence type="inferred from homology"/>
<dbReference type="InterPro" id="IPR000015">
    <property type="entry name" value="Fimb_usher"/>
</dbReference>
<comment type="subcellular location">
    <subcellularLocation>
        <location evidence="1">Cell outer membrane</location>
        <topology evidence="1">Multi-pass membrane protein</topology>
    </subcellularLocation>
</comment>
<organism evidence="8 9">
    <name type="scientific">Klebsiella pneumoniae</name>
    <dbReference type="NCBI Taxonomy" id="573"/>
    <lineage>
        <taxon>Bacteria</taxon>
        <taxon>Pseudomonadati</taxon>
        <taxon>Pseudomonadota</taxon>
        <taxon>Gammaproteobacteria</taxon>
        <taxon>Enterobacterales</taxon>
        <taxon>Enterobacteriaceae</taxon>
        <taxon>Klebsiella/Raoultella group</taxon>
        <taxon>Klebsiella</taxon>
        <taxon>Klebsiella pneumoniae complex</taxon>
    </lineage>
</organism>
<dbReference type="AlphaFoldDB" id="A0A2X3EY92"/>
<protein>
    <submittedName>
        <fullName evidence="8">Type 1 fimbriae anchoring protein FimD</fullName>
    </submittedName>
</protein>
<dbReference type="FunFam" id="2.60.40.3110:FF:000001">
    <property type="entry name" value="Putative fimbrial outer membrane usher"/>
    <property type="match status" value="1"/>
</dbReference>
<gene>
    <name evidence="8" type="primary">fimD_14</name>
    <name evidence="8" type="ORF">NCTC9128_07274</name>
</gene>
<dbReference type="Pfam" id="PF00577">
    <property type="entry name" value="Usher"/>
    <property type="match status" value="1"/>
</dbReference>
<dbReference type="EMBL" id="UAWN01000016">
    <property type="protein sequence ID" value="SQC41261.1"/>
    <property type="molecule type" value="Genomic_DNA"/>
</dbReference>
<keyword evidence="3" id="KW-0813">Transport</keyword>